<dbReference type="EMBL" id="UXHF01000005">
    <property type="protein sequence ID" value="VDC51178.1"/>
    <property type="molecule type" value="Genomic_DNA"/>
</dbReference>
<gene>
    <name evidence="2" type="ORF">BREV_BREV_00441</name>
    <name evidence="1" type="ORF">GYM46_15405</name>
</gene>
<dbReference type="EMBL" id="CP048751">
    <property type="protein sequence ID" value="QIH74213.1"/>
    <property type="molecule type" value="Genomic_DNA"/>
</dbReference>
<dbReference type="InterPro" id="IPR045709">
    <property type="entry name" value="DUF6065"/>
</dbReference>
<reference evidence="2 3" key="1">
    <citation type="submission" date="2018-11" db="EMBL/GenBank/DDBJ databases">
        <authorList>
            <person name="Peiro R."/>
            <person name="Begona"/>
            <person name="Cbmso G."/>
            <person name="Lopez M."/>
            <person name="Gonzalez S."/>
            <person name="Sacristan E."/>
            <person name="Castillo E."/>
        </authorList>
    </citation>
    <scope>NUCLEOTIDE SEQUENCE [LARGE SCALE GENOMIC DNA]</scope>
    <source>
        <strain evidence="2">Brev_genome</strain>
    </source>
</reference>
<evidence type="ECO:0000313" key="2">
    <source>
        <dbReference type="EMBL" id="VDC51178.1"/>
    </source>
</evidence>
<dbReference type="KEGG" id="bmed:GYM46_15405"/>
<organism evidence="2 3">
    <name type="scientific">Brevundimonas mediterranea</name>
    <dbReference type="NCBI Taxonomy" id="74329"/>
    <lineage>
        <taxon>Bacteria</taxon>
        <taxon>Pseudomonadati</taxon>
        <taxon>Pseudomonadota</taxon>
        <taxon>Alphaproteobacteria</taxon>
        <taxon>Caulobacterales</taxon>
        <taxon>Caulobacteraceae</taxon>
        <taxon>Brevundimonas</taxon>
    </lineage>
</organism>
<evidence type="ECO:0000313" key="4">
    <source>
        <dbReference type="Proteomes" id="UP000501325"/>
    </source>
</evidence>
<evidence type="ECO:0000313" key="1">
    <source>
        <dbReference type="EMBL" id="QIH74213.1"/>
    </source>
</evidence>
<protein>
    <submittedName>
        <fullName evidence="2">Uncharacterized protein</fullName>
    </submittedName>
</protein>
<sequence length="284" mass="32091">MVKRLKGSVPARPKGAPVRAAETELVCYVREGWAPRVAPASPRRDWMTETPDSFAYRCLPLAIANTHGWEMLSPCGFKARWHGGVDASSVEIVLDPGSDPQRGPVSLFGSGTLTFHVDGIMRTSEGWNLWVGGPPNAMKDGIAPMGGVIETDWSPYTFTMNWRFTRPDVWIRFEENEPFCFFFPTPRGVLDRLKPELRPMEDQPEMLQTFDAWRASRLAFQEWVKKTKPTAPADQWQKLYYRGLHPEGHAGPADHESKLRLSPFRQTGSRRVCPVDHADGKKRG</sequence>
<accession>A0A6G7EKY0</accession>
<proteinExistence type="predicted"/>
<dbReference type="Proteomes" id="UP000501325">
    <property type="component" value="Chromosome"/>
</dbReference>
<dbReference type="Proteomes" id="UP000289220">
    <property type="component" value="Unassembled WGS sequence"/>
</dbReference>
<reference evidence="1 4" key="2">
    <citation type="submission" date="2020-01" db="EMBL/GenBank/DDBJ databases">
        <authorList>
            <person name="Wang S."/>
        </authorList>
    </citation>
    <scope>NUCLEOTIDE SEQUENCE [LARGE SCALE GENOMIC DNA]</scope>
    <source>
        <strain evidence="1 4">D151-2-6</strain>
    </source>
</reference>
<dbReference type="AlphaFoldDB" id="A0A6G7EKY0"/>
<keyword evidence="3" id="KW-1185">Reference proteome</keyword>
<evidence type="ECO:0000313" key="3">
    <source>
        <dbReference type="Proteomes" id="UP000289220"/>
    </source>
</evidence>
<dbReference type="Pfam" id="PF19541">
    <property type="entry name" value="DUF6065"/>
    <property type="match status" value="1"/>
</dbReference>
<name>A0A6G7EKY0_9CAUL</name>
<dbReference type="RefSeq" id="WP_008259569.1">
    <property type="nucleotide sequence ID" value="NZ_CP048751.1"/>
</dbReference>